<gene>
    <name evidence="3" type="ORF">ACFODV_00350</name>
</gene>
<keyword evidence="4" id="KW-1185">Reference proteome</keyword>
<evidence type="ECO:0000313" key="4">
    <source>
        <dbReference type="Proteomes" id="UP001595386"/>
    </source>
</evidence>
<accession>A0ABV7B092</accession>
<feature type="region of interest" description="Disordered" evidence="1">
    <location>
        <begin position="53"/>
        <end position="78"/>
    </location>
</feature>
<evidence type="ECO:0000313" key="3">
    <source>
        <dbReference type="EMBL" id="MFC2990479.1"/>
    </source>
</evidence>
<sequence>MCKGATRLMSLKQDRRLTFQERLSLRFHLSMCGACRQCDRQFSLLHRSGERFKTGLDEGADDDRNTADPGLSDRNKLR</sequence>
<organism evidence="3 4">
    <name type="scientific">Halomonas tibetensis</name>
    <dbReference type="NCBI Taxonomy" id="2259590"/>
    <lineage>
        <taxon>Bacteria</taxon>
        <taxon>Pseudomonadati</taxon>
        <taxon>Pseudomonadota</taxon>
        <taxon>Gammaproteobacteria</taxon>
        <taxon>Oceanospirillales</taxon>
        <taxon>Halomonadaceae</taxon>
        <taxon>Halomonas</taxon>
    </lineage>
</organism>
<feature type="domain" description="Putative zinc-finger" evidence="2">
    <location>
        <begin position="2"/>
        <end position="36"/>
    </location>
</feature>
<reference evidence="4" key="1">
    <citation type="journal article" date="2019" name="Int. J. Syst. Evol. Microbiol.">
        <title>The Global Catalogue of Microorganisms (GCM) 10K type strain sequencing project: providing services to taxonomists for standard genome sequencing and annotation.</title>
        <authorList>
            <consortium name="The Broad Institute Genomics Platform"/>
            <consortium name="The Broad Institute Genome Sequencing Center for Infectious Disease"/>
            <person name="Wu L."/>
            <person name="Ma J."/>
        </authorList>
    </citation>
    <scope>NUCLEOTIDE SEQUENCE [LARGE SCALE GENOMIC DNA]</scope>
    <source>
        <strain evidence="4">KCTC 52660</strain>
    </source>
</reference>
<comment type="caution">
    <text evidence="3">The sequence shown here is derived from an EMBL/GenBank/DDBJ whole genome shotgun (WGS) entry which is preliminary data.</text>
</comment>
<dbReference type="InterPro" id="IPR027383">
    <property type="entry name" value="Znf_put"/>
</dbReference>
<dbReference type="RefSeq" id="WP_379753292.1">
    <property type="nucleotide sequence ID" value="NZ_JBHRSQ010000004.1"/>
</dbReference>
<dbReference type="Pfam" id="PF13490">
    <property type="entry name" value="zf-HC2"/>
    <property type="match status" value="1"/>
</dbReference>
<dbReference type="EMBL" id="JBHRSQ010000004">
    <property type="protein sequence ID" value="MFC2990479.1"/>
    <property type="molecule type" value="Genomic_DNA"/>
</dbReference>
<evidence type="ECO:0000256" key="1">
    <source>
        <dbReference type="SAM" id="MobiDB-lite"/>
    </source>
</evidence>
<name>A0ABV7B092_9GAMM</name>
<evidence type="ECO:0000259" key="2">
    <source>
        <dbReference type="Pfam" id="PF13490"/>
    </source>
</evidence>
<proteinExistence type="predicted"/>
<dbReference type="Proteomes" id="UP001595386">
    <property type="component" value="Unassembled WGS sequence"/>
</dbReference>
<protein>
    <submittedName>
        <fullName evidence="3">Zf-HC2 domain-containing protein</fullName>
    </submittedName>
</protein>